<dbReference type="InterPro" id="IPR001623">
    <property type="entry name" value="DnaJ_domain"/>
</dbReference>
<dbReference type="InterPro" id="IPR036869">
    <property type="entry name" value="J_dom_sf"/>
</dbReference>
<dbReference type="Proteomes" id="UP000509441">
    <property type="component" value="Chromosome"/>
</dbReference>
<reference evidence="4 5" key="1">
    <citation type="submission" date="2018-02" db="EMBL/GenBank/DDBJ databases">
        <title>Complete genome of Nitrosopumilus oxyclinae HCE1.</title>
        <authorList>
            <person name="Qin W."/>
            <person name="Zheng Y."/>
            <person name="Stahl D.A."/>
        </authorList>
    </citation>
    <scope>NUCLEOTIDE SEQUENCE [LARGE SCALE GENOMIC DNA]</scope>
    <source>
        <strain evidence="4 5">HCE1</strain>
    </source>
</reference>
<keyword evidence="2" id="KW-0812">Transmembrane</keyword>
<feature type="domain" description="J" evidence="3">
    <location>
        <begin position="118"/>
        <end position="181"/>
    </location>
</feature>
<evidence type="ECO:0000313" key="4">
    <source>
        <dbReference type="EMBL" id="QLH04784.1"/>
    </source>
</evidence>
<evidence type="ECO:0000313" key="5">
    <source>
        <dbReference type="Proteomes" id="UP000509441"/>
    </source>
</evidence>
<dbReference type="SMART" id="SM00271">
    <property type="entry name" value="DnaJ"/>
    <property type="match status" value="1"/>
</dbReference>
<dbReference type="GeneID" id="56061355"/>
<sequence>MKNVTIFVILVIIFGAIQTAHAQNSNLDMELEVSDDEKIILFSGFSIAVIGLFLFLSRDIILRRKTSYDKGDLESKKDKTFEKYHSDWGDDYEELGQRRNTKDDKEFREALNDNELPNYYEVIGVAKDATPEEIKKKFRELAKKTHPDKTKENSEDEMAELNKAYEVLSDKERREKYDKYFRVV</sequence>
<keyword evidence="2" id="KW-0472">Membrane</keyword>
<dbReference type="PANTHER" id="PTHR43096">
    <property type="entry name" value="DNAJ HOMOLOG 1, MITOCHONDRIAL-RELATED"/>
    <property type="match status" value="1"/>
</dbReference>
<organism evidence="4 5">
    <name type="scientific">Nitrosopumilus oxyclinae</name>
    <dbReference type="NCBI Taxonomy" id="1959104"/>
    <lineage>
        <taxon>Archaea</taxon>
        <taxon>Nitrososphaerota</taxon>
        <taxon>Nitrososphaeria</taxon>
        <taxon>Nitrosopumilales</taxon>
        <taxon>Nitrosopumilaceae</taxon>
        <taxon>Nitrosopumilus</taxon>
    </lineage>
</organism>
<name>A0A7D5R8G2_9ARCH</name>
<evidence type="ECO:0000256" key="1">
    <source>
        <dbReference type="ARBA" id="ARBA00023186"/>
    </source>
</evidence>
<keyword evidence="5" id="KW-1185">Reference proteome</keyword>
<dbReference type="GO" id="GO:0051082">
    <property type="term" value="F:unfolded protein binding"/>
    <property type="evidence" value="ECO:0007669"/>
    <property type="project" value="TreeGrafter"/>
</dbReference>
<dbReference type="PROSITE" id="PS50076">
    <property type="entry name" value="DNAJ_2"/>
    <property type="match status" value="1"/>
</dbReference>
<dbReference type="Pfam" id="PF00226">
    <property type="entry name" value="DnaJ"/>
    <property type="match status" value="1"/>
</dbReference>
<accession>A0A7D5R8G2</accession>
<evidence type="ECO:0000259" key="3">
    <source>
        <dbReference type="PROSITE" id="PS50076"/>
    </source>
</evidence>
<dbReference type="RefSeq" id="WP_179362000.1">
    <property type="nucleotide sequence ID" value="NZ_CP026994.1"/>
</dbReference>
<dbReference type="PANTHER" id="PTHR43096:SF52">
    <property type="entry name" value="DNAJ HOMOLOG 1, MITOCHONDRIAL-RELATED"/>
    <property type="match status" value="1"/>
</dbReference>
<dbReference type="PRINTS" id="PR00625">
    <property type="entry name" value="JDOMAIN"/>
</dbReference>
<dbReference type="KEGG" id="nox:C5F49_05245"/>
<dbReference type="GO" id="GO:0005737">
    <property type="term" value="C:cytoplasm"/>
    <property type="evidence" value="ECO:0007669"/>
    <property type="project" value="TreeGrafter"/>
</dbReference>
<evidence type="ECO:0000256" key="2">
    <source>
        <dbReference type="SAM" id="Phobius"/>
    </source>
</evidence>
<dbReference type="EMBL" id="CP026994">
    <property type="protein sequence ID" value="QLH04784.1"/>
    <property type="molecule type" value="Genomic_DNA"/>
</dbReference>
<gene>
    <name evidence="4" type="ORF">C5F49_05245</name>
</gene>
<dbReference type="AlphaFoldDB" id="A0A7D5R8G2"/>
<dbReference type="CDD" id="cd06257">
    <property type="entry name" value="DnaJ"/>
    <property type="match status" value="1"/>
</dbReference>
<dbReference type="SUPFAM" id="SSF46565">
    <property type="entry name" value="Chaperone J-domain"/>
    <property type="match status" value="1"/>
</dbReference>
<keyword evidence="2" id="KW-1133">Transmembrane helix</keyword>
<dbReference type="OrthoDB" id="11397at2157"/>
<feature type="transmembrane region" description="Helical" evidence="2">
    <location>
        <begin position="38"/>
        <end position="56"/>
    </location>
</feature>
<protein>
    <submittedName>
        <fullName evidence="4">Molecular chaperone DnaJ</fullName>
    </submittedName>
</protein>
<dbReference type="Gene3D" id="1.10.287.110">
    <property type="entry name" value="DnaJ domain"/>
    <property type="match status" value="1"/>
</dbReference>
<keyword evidence="1" id="KW-0143">Chaperone</keyword>
<dbReference type="GO" id="GO:0042026">
    <property type="term" value="P:protein refolding"/>
    <property type="evidence" value="ECO:0007669"/>
    <property type="project" value="TreeGrafter"/>
</dbReference>
<proteinExistence type="predicted"/>